<feature type="region of interest" description="Disordered" evidence="1">
    <location>
        <begin position="1"/>
        <end position="29"/>
    </location>
</feature>
<reference evidence="2 3" key="1">
    <citation type="submission" date="2013-11" db="EMBL/GenBank/DDBJ databases">
        <title>Genome sequencing of Stegodyphus mimosarum.</title>
        <authorList>
            <person name="Bechsgaard J."/>
        </authorList>
    </citation>
    <scope>NUCLEOTIDE SEQUENCE [LARGE SCALE GENOMIC DNA]</scope>
</reference>
<accession>A0A087UBC6</accession>
<gene>
    <name evidence="2" type="ORF">X975_16154</name>
</gene>
<evidence type="ECO:0000313" key="3">
    <source>
        <dbReference type="Proteomes" id="UP000054359"/>
    </source>
</evidence>
<name>A0A087UBC6_STEMI</name>
<feature type="non-terminal residue" evidence="2">
    <location>
        <position position="1"/>
    </location>
</feature>
<evidence type="ECO:0000256" key="1">
    <source>
        <dbReference type="SAM" id="MobiDB-lite"/>
    </source>
</evidence>
<organism evidence="2 3">
    <name type="scientific">Stegodyphus mimosarum</name>
    <name type="common">African social velvet spider</name>
    <dbReference type="NCBI Taxonomy" id="407821"/>
    <lineage>
        <taxon>Eukaryota</taxon>
        <taxon>Metazoa</taxon>
        <taxon>Ecdysozoa</taxon>
        <taxon>Arthropoda</taxon>
        <taxon>Chelicerata</taxon>
        <taxon>Arachnida</taxon>
        <taxon>Araneae</taxon>
        <taxon>Araneomorphae</taxon>
        <taxon>Entelegynae</taxon>
        <taxon>Eresoidea</taxon>
        <taxon>Eresidae</taxon>
        <taxon>Stegodyphus</taxon>
    </lineage>
</organism>
<feature type="non-terminal residue" evidence="2">
    <location>
        <position position="29"/>
    </location>
</feature>
<keyword evidence="3" id="KW-1185">Reference proteome</keyword>
<dbReference type="AlphaFoldDB" id="A0A087UBC6"/>
<sequence>GKSQRLTARFIASSRTNLRQKTPRMAVSS</sequence>
<proteinExistence type="predicted"/>
<protein>
    <submittedName>
        <fullName evidence="2">Uncharacterized protein</fullName>
    </submittedName>
</protein>
<evidence type="ECO:0000313" key="2">
    <source>
        <dbReference type="EMBL" id="KFM74665.1"/>
    </source>
</evidence>
<dbReference type="EMBL" id="KK119091">
    <property type="protein sequence ID" value="KFM74665.1"/>
    <property type="molecule type" value="Genomic_DNA"/>
</dbReference>
<dbReference type="Proteomes" id="UP000054359">
    <property type="component" value="Unassembled WGS sequence"/>
</dbReference>